<evidence type="ECO:0000313" key="4">
    <source>
        <dbReference type="EMBL" id="TDB58100.1"/>
    </source>
</evidence>
<dbReference type="AlphaFoldDB" id="A0A4R4JTV7"/>
<feature type="chain" id="PRO_5020305557" evidence="2">
    <location>
        <begin position="25"/>
        <end position="323"/>
    </location>
</feature>
<feature type="signal peptide" evidence="2">
    <location>
        <begin position="1"/>
        <end position="24"/>
    </location>
</feature>
<reference evidence="4 5" key="1">
    <citation type="submission" date="2019-02" db="EMBL/GenBank/DDBJ databases">
        <title>Arundinibacter roseus gen. nov., sp. nov., a new member of the family Cytophagaceae.</title>
        <authorList>
            <person name="Szuroczki S."/>
            <person name="Khayer B."/>
            <person name="Sproer C."/>
            <person name="Toumi M."/>
            <person name="Szabo A."/>
            <person name="Felfoldi T."/>
            <person name="Schumann P."/>
            <person name="Toth E."/>
        </authorList>
    </citation>
    <scope>NUCLEOTIDE SEQUENCE [LARGE SCALE GENOMIC DNA]</scope>
    <source>
        <strain evidence="4 5">DMA-k-7a</strain>
    </source>
</reference>
<dbReference type="Gene3D" id="2.40.30.170">
    <property type="match status" value="1"/>
</dbReference>
<feature type="domain" description="Multidrug resistance protein MdtA-like barrel-sandwich hybrid" evidence="3">
    <location>
        <begin position="67"/>
        <end position="226"/>
    </location>
</feature>
<dbReference type="RefSeq" id="WP_132122342.1">
    <property type="nucleotide sequence ID" value="NZ_SMJU01000025.1"/>
</dbReference>
<proteinExistence type="predicted"/>
<accession>A0A4R4JTV7</accession>
<dbReference type="Pfam" id="PF25917">
    <property type="entry name" value="BSH_RND"/>
    <property type="match status" value="1"/>
</dbReference>
<sequence length="323" mass="35267">MKLQLYFLQIVTLTAALTSSLLFSCQSGEDAKNAKAQADSLAALPSTNDRIVGVGRIEPEDGLLSLTAGSSGRVLEVQIDENQQVQKGDVLLVLETTLERAQLAQAQSKKATQQAAILARQAALEGLRVTLRNSEKTYMRNTELFQGKALTKEALDDSKAEFDKVQQDVRQAEAALSEAQSLRNENLADVNYYQTVLAQKQVRALLGGQILNVTVKTGDYITNDTPLADFAPQGPLFAKTEVDELYAEKVKIGQKAYILSQTTADTLATGTVSFAADYLKQKSLFKDQATELEDRRVRQVSIQLEAGQKPLIGSRVDCVILLN</sequence>
<gene>
    <name evidence="4" type="ORF">EZE20_23355</name>
</gene>
<dbReference type="GO" id="GO:0015562">
    <property type="term" value="F:efflux transmembrane transporter activity"/>
    <property type="evidence" value="ECO:0007669"/>
    <property type="project" value="TreeGrafter"/>
</dbReference>
<keyword evidence="5" id="KW-1185">Reference proteome</keyword>
<dbReference type="EMBL" id="SMJU01000025">
    <property type="protein sequence ID" value="TDB58100.1"/>
    <property type="molecule type" value="Genomic_DNA"/>
</dbReference>
<dbReference type="PANTHER" id="PTHR30469:SF11">
    <property type="entry name" value="BLL4320 PROTEIN"/>
    <property type="match status" value="1"/>
</dbReference>
<evidence type="ECO:0000256" key="2">
    <source>
        <dbReference type="SAM" id="SignalP"/>
    </source>
</evidence>
<evidence type="ECO:0000256" key="1">
    <source>
        <dbReference type="SAM" id="Coils"/>
    </source>
</evidence>
<comment type="caution">
    <text evidence="4">The sequence shown here is derived from an EMBL/GenBank/DDBJ whole genome shotgun (WGS) entry which is preliminary data.</text>
</comment>
<feature type="coiled-coil region" evidence="1">
    <location>
        <begin position="155"/>
        <end position="185"/>
    </location>
</feature>
<evidence type="ECO:0000259" key="3">
    <source>
        <dbReference type="Pfam" id="PF25917"/>
    </source>
</evidence>
<dbReference type="InterPro" id="IPR058625">
    <property type="entry name" value="MdtA-like_BSH"/>
</dbReference>
<dbReference type="Proteomes" id="UP000295706">
    <property type="component" value="Unassembled WGS sequence"/>
</dbReference>
<name>A0A4R4JTV7_9BACT</name>
<dbReference type="Gene3D" id="2.40.50.100">
    <property type="match status" value="1"/>
</dbReference>
<organism evidence="4 5">
    <name type="scientific">Arundinibacter roseus</name>
    <dbReference type="NCBI Taxonomy" id="2070510"/>
    <lineage>
        <taxon>Bacteria</taxon>
        <taxon>Pseudomonadati</taxon>
        <taxon>Bacteroidota</taxon>
        <taxon>Cytophagia</taxon>
        <taxon>Cytophagales</taxon>
        <taxon>Spirosomataceae</taxon>
        <taxon>Arundinibacter</taxon>
    </lineage>
</organism>
<evidence type="ECO:0000313" key="5">
    <source>
        <dbReference type="Proteomes" id="UP000295706"/>
    </source>
</evidence>
<dbReference type="Gene3D" id="1.10.287.470">
    <property type="entry name" value="Helix hairpin bin"/>
    <property type="match status" value="1"/>
</dbReference>
<keyword evidence="2" id="KW-0732">Signal</keyword>
<dbReference type="PROSITE" id="PS51257">
    <property type="entry name" value="PROKAR_LIPOPROTEIN"/>
    <property type="match status" value="1"/>
</dbReference>
<protein>
    <submittedName>
        <fullName evidence="4">HlyD family efflux transporter periplasmic adaptor subunit</fullName>
    </submittedName>
</protein>
<dbReference type="PANTHER" id="PTHR30469">
    <property type="entry name" value="MULTIDRUG RESISTANCE PROTEIN MDTA"/>
    <property type="match status" value="1"/>
</dbReference>
<keyword evidence="1" id="KW-0175">Coiled coil</keyword>
<dbReference type="SUPFAM" id="SSF111369">
    <property type="entry name" value="HlyD-like secretion proteins"/>
    <property type="match status" value="1"/>
</dbReference>
<dbReference type="GO" id="GO:1990281">
    <property type="term" value="C:efflux pump complex"/>
    <property type="evidence" value="ECO:0007669"/>
    <property type="project" value="TreeGrafter"/>
</dbReference>
<dbReference type="OrthoDB" id="1325080at2"/>